<keyword evidence="1" id="KW-0472">Membrane</keyword>
<keyword evidence="3" id="KW-1185">Reference proteome</keyword>
<keyword evidence="1" id="KW-1133">Transmembrane helix</keyword>
<sequence>MEKTPEQLRAAYRRKRRFRVIGWSVMSVGAAVALQHWLAHLGAFGAQPPGWIDLAAGYPMAGLLILAGAITVSQK</sequence>
<proteinExistence type="predicted"/>
<keyword evidence="1" id="KW-0812">Transmembrane</keyword>
<feature type="transmembrane region" description="Helical" evidence="1">
    <location>
        <begin position="51"/>
        <end position="72"/>
    </location>
</feature>
<name>A0A5B8M8X5_9MICO</name>
<accession>A0A5B8M8X5</accession>
<dbReference type="OrthoDB" id="5072236at2"/>
<organism evidence="2 3">
    <name type="scientific">Humibacter ginsenosidimutans</name>
    <dbReference type="NCBI Taxonomy" id="2599293"/>
    <lineage>
        <taxon>Bacteria</taxon>
        <taxon>Bacillati</taxon>
        <taxon>Actinomycetota</taxon>
        <taxon>Actinomycetes</taxon>
        <taxon>Micrococcales</taxon>
        <taxon>Microbacteriaceae</taxon>
        <taxon>Humibacter</taxon>
    </lineage>
</organism>
<evidence type="ECO:0000313" key="2">
    <source>
        <dbReference type="EMBL" id="QDZ16913.1"/>
    </source>
</evidence>
<reference evidence="2 3" key="1">
    <citation type="submission" date="2019-07" db="EMBL/GenBank/DDBJ databases">
        <title>Full genome sequence of Humibacter sp. WJ7-1.</title>
        <authorList>
            <person name="Im W.-T."/>
        </authorList>
    </citation>
    <scope>NUCLEOTIDE SEQUENCE [LARGE SCALE GENOMIC DNA]</scope>
    <source>
        <strain evidence="2 3">WJ7-1</strain>
    </source>
</reference>
<dbReference type="EMBL" id="CP042305">
    <property type="protein sequence ID" value="QDZ16913.1"/>
    <property type="molecule type" value="Genomic_DNA"/>
</dbReference>
<evidence type="ECO:0000256" key="1">
    <source>
        <dbReference type="SAM" id="Phobius"/>
    </source>
</evidence>
<dbReference type="KEGG" id="huw:FPZ11_15060"/>
<feature type="transmembrane region" description="Helical" evidence="1">
    <location>
        <begin position="20"/>
        <end position="39"/>
    </location>
</feature>
<gene>
    <name evidence="2" type="ORF">FPZ11_15060</name>
</gene>
<evidence type="ECO:0000313" key="3">
    <source>
        <dbReference type="Proteomes" id="UP000320216"/>
    </source>
</evidence>
<dbReference type="AlphaFoldDB" id="A0A5B8M8X5"/>
<dbReference type="Proteomes" id="UP000320216">
    <property type="component" value="Chromosome"/>
</dbReference>
<protein>
    <submittedName>
        <fullName evidence="2">Uncharacterized protein</fullName>
    </submittedName>
</protein>